<reference evidence="8 9" key="1">
    <citation type="submission" date="2016-10" db="EMBL/GenBank/DDBJ databases">
        <authorList>
            <person name="de Groot N.N."/>
        </authorList>
    </citation>
    <scope>NUCLEOTIDE SEQUENCE [LARGE SCALE GENOMIC DNA]</scope>
    <source>
        <strain>J11</strain>
        <strain evidence="9">PG 39</strain>
    </source>
</reference>
<evidence type="ECO:0000256" key="1">
    <source>
        <dbReference type="ARBA" id="ARBA00004651"/>
    </source>
</evidence>
<dbReference type="NCBIfam" id="TIGR00360">
    <property type="entry name" value="ComEC_N-term"/>
    <property type="match status" value="1"/>
</dbReference>
<keyword evidence="4 6" id="KW-1133">Transmembrane helix</keyword>
<feature type="transmembrane region" description="Helical" evidence="6">
    <location>
        <begin position="387"/>
        <end position="408"/>
    </location>
</feature>
<evidence type="ECO:0000256" key="4">
    <source>
        <dbReference type="ARBA" id="ARBA00022989"/>
    </source>
</evidence>
<keyword evidence="9" id="KW-1185">Reference proteome</keyword>
<sequence>MRELRLVPSAAAVWFCTWLIIMRFPAALTIAIFALAVVVAAWAFWRHSAARGQVLLVSTASLATTVLTKLRMNLCDPLPSFTQVSGKLITDLRPLRSRGGGWHALFAADGIPTRVPVMFKANAVESPDAIQQGSRVLLQLRVQEADRAAVCPVVFRASKAEEIRPPRGGDAFANYVGSRFNDAVQNYVGKDSQGLIPGMVLGDTSTQSPEELQRYIDTGLSHLSAVSGANLAVLTTAVVMLMRMLGAGLKAQLIAAAFSVVVFVILVGTEPSVLRATVTGMVGFIAVWSSSRMEPLHALSLAIIGLILWDSDMALSYGFALSVAATIGIVAVHPWIYQLLARLLARWRIPDIMLRALAVAIAADIMTIPIIALMAGRVPTVSVLANVLAAPAVAPVTVVGLLAAVLVLIPGPIPWAAPALWIVQPFSWWISKVSIWCDQFSFSTLVLPSGWRGPLTVIVVYGWILLGLHGLVARYGITPKPLSQGGGVGSENRRGVGNALIATRVRWRRRLSNTTPRKALVSGLLIGALGMSVWELQQPSRAARSGVEVVKWQDPGNAHRILRVAQEKDIFDALDNWQAAEAPLVIVVEDASGAPSIRPTVTPHGIPVLYPHRDGVVTIYSDGTQRARDRRF</sequence>
<gene>
    <name evidence="8" type="ORF">SAMN05660282_00472</name>
</gene>
<keyword evidence="5 6" id="KW-0472">Membrane</keyword>
<keyword evidence="3 6" id="KW-0812">Transmembrane</keyword>
<dbReference type="RefSeq" id="WP_092284023.1">
    <property type="nucleotide sequence ID" value="NZ_FOPJ01000002.1"/>
</dbReference>
<dbReference type="InterPro" id="IPR052159">
    <property type="entry name" value="Competence_DNA_uptake"/>
</dbReference>
<dbReference type="EMBL" id="FOPJ01000002">
    <property type="protein sequence ID" value="SFG28136.1"/>
    <property type="molecule type" value="Genomic_DNA"/>
</dbReference>
<evidence type="ECO:0000256" key="5">
    <source>
        <dbReference type="ARBA" id="ARBA00023136"/>
    </source>
</evidence>
<evidence type="ECO:0000256" key="3">
    <source>
        <dbReference type="ARBA" id="ARBA00022692"/>
    </source>
</evidence>
<dbReference type="PANTHER" id="PTHR30619:SF7">
    <property type="entry name" value="BETA-LACTAMASE DOMAIN PROTEIN"/>
    <property type="match status" value="1"/>
</dbReference>
<feature type="transmembrane region" description="Helical" evidence="6">
    <location>
        <begin position="315"/>
        <end position="340"/>
    </location>
</feature>
<keyword evidence="2" id="KW-1003">Cell membrane</keyword>
<dbReference type="AlphaFoldDB" id="A0A1I2QR67"/>
<feature type="transmembrane region" description="Helical" evidence="6">
    <location>
        <begin position="12"/>
        <end position="45"/>
    </location>
</feature>
<evidence type="ECO:0000259" key="7">
    <source>
        <dbReference type="Pfam" id="PF03772"/>
    </source>
</evidence>
<evidence type="ECO:0000256" key="2">
    <source>
        <dbReference type="ARBA" id="ARBA00022475"/>
    </source>
</evidence>
<dbReference type="OrthoDB" id="7177610at2"/>
<feature type="transmembrane region" description="Helical" evidence="6">
    <location>
        <begin position="223"/>
        <end position="245"/>
    </location>
</feature>
<feature type="transmembrane region" description="Helical" evidence="6">
    <location>
        <begin position="451"/>
        <end position="472"/>
    </location>
</feature>
<dbReference type="PANTHER" id="PTHR30619">
    <property type="entry name" value="DNA INTERNALIZATION/COMPETENCE PROTEIN COMEC/REC2"/>
    <property type="match status" value="1"/>
</dbReference>
<feature type="transmembrane region" description="Helical" evidence="6">
    <location>
        <begin position="352"/>
        <end position="375"/>
    </location>
</feature>
<dbReference type="InterPro" id="IPR004477">
    <property type="entry name" value="ComEC_N"/>
</dbReference>
<evidence type="ECO:0000256" key="6">
    <source>
        <dbReference type="SAM" id="Phobius"/>
    </source>
</evidence>
<accession>A0A1I2QR67</accession>
<feature type="transmembrane region" description="Helical" evidence="6">
    <location>
        <begin position="251"/>
        <end position="269"/>
    </location>
</feature>
<evidence type="ECO:0000313" key="8">
    <source>
        <dbReference type="EMBL" id="SFG28136.1"/>
    </source>
</evidence>
<name>A0A1I2QR67_9CORY</name>
<dbReference type="STRING" id="185761.SAMN05660282_00472"/>
<protein>
    <submittedName>
        <fullName evidence="8">Competence protein ComEC</fullName>
    </submittedName>
</protein>
<dbReference type="Pfam" id="PF03772">
    <property type="entry name" value="Competence"/>
    <property type="match status" value="1"/>
</dbReference>
<comment type="subcellular location">
    <subcellularLocation>
        <location evidence="1">Cell membrane</location>
        <topology evidence="1">Multi-pass membrane protein</topology>
    </subcellularLocation>
</comment>
<organism evidence="8 9">
    <name type="scientific">Corynebacterium spheniscorum</name>
    <dbReference type="NCBI Taxonomy" id="185761"/>
    <lineage>
        <taxon>Bacteria</taxon>
        <taxon>Bacillati</taxon>
        <taxon>Actinomycetota</taxon>
        <taxon>Actinomycetes</taxon>
        <taxon>Mycobacteriales</taxon>
        <taxon>Corynebacteriaceae</taxon>
        <taxon>Corynebacterium</taxon>
    </lineage>
</organism>
<feature type="domain" description="ComEC/Rec2-related protein" evidence="7">
    <location>
        <begin position="199"/>
        <end position="468"/>
    </location>
</feature>
<dbReference type="GO" id="GO:0005886">
    <property type="term" value="C:plasma membrane"/>
    <property type="evidence" value="ECO:0007669"/>
    <property type="project" value="UniProtKB-SubCell"/>
</dbReference>
<proteinExistence type="predicted"/>
<dbReference type="Proteomes" id="UP000199065">
    <property type="component" value="Unassembled WGS sequence"/>
</dbReference>
<evidence type="ECO:0000313" key="9">
    <source>
        <dbReference type="Proteomes" id="UP000199065"/>
    </source>
</evidence>